<keyword evidence="4" id="KW-0443">Lipid metabolism</keyword>
<evidence type="ECO:0000256" key="1">
    <source>
        <dbReference type="ARBA" id="ARBA00004173"/>
    </source>
</evidence>
<evidence type="ECO:0000313" key="8">
    <source>
        <dbReference type="EMBL" id="KAK9888246.1"/>
    </source>
</evidence>
<accession>A0AAW1V5D9</accession>
<dbReference type="CDD" id="cd06558">
    <property type="entry name" value="crotonase-like"/>
    <property type="match status" value="1"/>
</dbReference>
<dbReference type="GO" id="GO:0006631">
    <property type="term" value="P:fatty acid metabolic process"/>
    <property type="evidence" value="ECO:0007669"/>
    <property type="project" value="UniProtKB-KW"/>
</dbReference>
<sequence length="283" mass="31172">MNKLGFFRNFFKKEISFRKYSQDAISTLSVEYSNGVKTITLNDKKTRNALSINMMENLINNIRSNNSDPFLRVIVLAANGNVFSAGHNLKELSSLAGTDTHQKVFTVAADLMNAIIDSPVPIIAKVNGIAAAAGCQLVAQCDLAICSENSTFLTPGVNFGIFCSTPGVALSRSLPKSTTMKMLLTGKSISANEAKDAGLVVEVCQENKLDISVNEYCEDIKMKSRQVVELGKRFYYEQINLNLKDAYHKGGNTMVENLQLQDGKEGIDSFIEKRRAIWTHGKK</sequence>
<dbReference type="GO" id="GO:0016836">
    <property type="term" value="F:hydro-lyase activity"/>
    <property type="evidence" value="ECO:0007669"/>
    <property type="project" value="TreeGrafter"/>
</dbReference>
<dbReference type="Pfam" id="PF00378">
    <property type="entry name" value="ECH_1"/>
    <property type="match status" value="1"/>
</dbReference>
<dbReference type="EMBL" id="JARQZJ010000121">
    <property type="protein sequence ID" value="KAK9888246.1"/>
    <property type="molecule type" value="Genomic_DNA"/>
</dbReference>
<dbReference type="Gene3D" id="1.10.12.10">
    <property type="entry name" value="Lyase 2-enoyl-coa Hydratase, Chain A, domain 2"/>
    <property type="match status" value="1"/>
</dbReference>
<evidence type="ECO:0000256" key="6">
    <source>
        <dbReference type="ARBA" id="ARBA00037410"/>
    </source>
</evidence>
<name>A0AAW1V5D9_9CUCU</name>
<keyword evidence="2" id="KW-0276">Fatty acid metabolism</keyword>
<protein>
    <recommendedName>
        <fullName evidence="7">Enoyl-CoA hydratase domain-containing protein 3, mitochondrial</fullName>
    </recommendedName>
</protein>
<dbReference type="InterPro" id="IPR014748">
    <property type="entry name" value="Enoyl-CoA_hydra_C"/>
</dbReference>
<dbReference type="SUPFAM" id="SSF52096">
    <property type="entry name" value="ClpP/crotonase"/>
    <property type="match status" value="1"/>
</dbReference>
<reference evidence="8 9" key="1">
    <citation type="submission" date="2023-03" db="EMBL/GenBank/DDBJ databases">
        <title>Genome insight into feeding habits of ladybird beetles.</title>
        <authorList>
            <person name="Li H.-S."/>
            <person name="Huang Y.-H."/>
            <person name="Pang H."/>
        </authorList>
    </citation>
    <scope>NUCLEOTIDE SEQUENCE [LARGE SCALE GENOMIC DNA]</scope>
    <source>
        <strain evidence="8">SYSU_2023b</strain>
        <tissue evidence="8">Whole body</tissue>
    </source>
</reference>
<dbReference type="InterPro" id="IPR052377">
    <property type="entry name" value="Mitochondrial_ECH-domain"/>
</dbReference>
<comment type="subcellular location">
    <subcellularLocation>
        <location evidence="1">Mitochondrion</location>
    </subcellularLocation>
</comment>
<keyword evidence="9" id="KW-1185">Reference proteome</keyword>
<keyword evidence="5" id="KW-0496">Mitochondrion</keyword>
<dbReference type="Proteomes" id="UP001431783">
    <property type="component" value="Unassembled WGS sequence"/>
</dbReference>
<gene>
    <name evidence="8" type="ORF">WA026_000511</name>
</gene>
<comment type="caution">
    <text evidence="8">The sequence shown here is derived from an EMBL/GenBank/DDBJ whole genome shotgun (WGS) entry which is preliminary data.</text>
</comment>
<dbReference type="PANTHER" id="PTHR43602:SF1">
    <property type="entry name" value="ENOYL-COA HYDRATASE DOMAIN-CONTAINING PROTEIN 3, MITOCHONDRIAL"/>
    <property type="match status" value="1"/>
</dbReference>
<dbReference type="InterPro" id="IPR001753">
    <property type="entry name" value="Enoyl-CoA_hydra/iso"/>
</dbReference>
<keyword evidence="3" id="KW-0809">Transit peptide</keyword>
<dbReference type="InterPro" id="IPR029045">
    <property type="entry name" value="ClpP/crotonase-like_dom_sf"/>
</dbReference>
<dbReference type="PANTHER" id="PTHR43602">
    <property type="match status" value="1"/>
</dbReference>
<evidence type="ECO:0000256" key="4">
    <source>
        <dbReference type="ARBA" id="ARBA00023098"/>
    </source>
</evidence>
<evidence type="ECO:0000256" key="3">
    <source>
        <dbReference type="ARBA" id="ARBA00022946"/>
    </source>
</evidence>
<dbReference type="Gene3D" id="3.90.226.10">
    <property type="entry name" value="2-enoyl-CoA Hydratase, Chain A, domain 1"/>
    <property type="match status" value="1"/>
</dbReference>
<comment type="function">
    <text evidence="6">May play a role in fatty acid biosynthesis and insulin sensitivity.</text>
</comment>
<evidence type="ECO:0000256" key="2">
    <source>
        <dbReference type="ARBA" id="ARBA00022832"/>
    </source>
</evidence>
<organism evidence="8 9">
    <name type="scientific">Henosepilachna vigintioctopunctata</name>
    <dbReference type="NCBI Taxonomy" id="420089"/>
    <lineage>
        <taxon>Eukaryota</taxon>
        <taxon>Metazoa</taxon>
        <taxon>Ecdysozoa</taxon>
        <taxon>Arthropoda</taxon>
        <taxon>Hexapoda</taxon>
        <taxon>Insecta</taxon>
        <taxon>Pterygota</taxon>
        <taxon>Neoptera</taxon>
        <taxon>Endopterygota</taxon>
        <taxon>Coleoptera</taxon>
        <taxon>Polyphaga</taxon>
        <taxon>Cucujiformia</taxon>
        <taxon>Coccinelloidea</taxon>
        <taxon>Coccinellidae</taxon>
        <taxon>Epilachninae</taxon>
        <taxon>Epilachnini</taxon>
        <taxon>Henosepilachna</taxon>
    </lineage>
</organism>
<dbReference type="AlphaFoldDB" id="A0AAW1V5D9"/>
<evidence type="ECO:0000256" key="7">
    <source>
        <dbReference type="ARBA" id="ARBA00040545"/>
    </source>
</evidence>
<proteinExistence type="predicted"/>
<evidence type="ECO:0000256" key="5">
    <source>
        <dbReference type="ARBA" id="ARBA00023128"/>
    </source>
</evidence>
<dbReference type="NCBIfam" id="NF006008">
    <property type="entry name" value="PRK08139.1"/>
    <property type="match status" value="1"/>
</dbReference>
<dbReference type="GO" id="GO:0005739">
    <property type="term" value="C:mitochondrion"/>
    <property type="evidence" value="ECO:0007669"/>
    <property type="project" value="UniProtKB-SubCell"/>
</dbReference>
<evidence type="ECO:0000313" key="9">
    <source>
        <dbReference type="Proteomes" id="UP001431783"/>
    </source>
</evidence>